<dbReference type="SUPFAM" id="SSF48317">
    <property type="entry name" value="Acid phosphatase/Vanadium-dependent haloperoxidase"/>
    <property type="match status" value="1"/>
</dbReference>
<sequence>METKKDINKLVIDNYLRLKPSVFFLPAFLLITIVLFLYNQDSLSTDGYIRIQKESFFFINYYLGQYPNLQFNLTQLGDDLIFLSLLSVLIMYAPKIWESLISSLLLSLVSSCLLKKIFAVPRPAAVFDHSSFIIVGNTLSGHTSLPSGHSITIFAILTILLFAFMPSKTRYGFLWSFFIILTGLFFVFTRVGVGAHYPLDVIIGAIIGYILGCTGIFISRKYKVWSWINDKRYYPVFILLFLICGISLINRIMIENLTIYYLSIASLTISLYKTITIYVKK</sequence>
<evidence type="ECO:0000256" key="1">
    <source>
        <dbReference type="ARBA" id="ARBA00004651"/>
    </source>
</evidence>
<feature type="domain" description="Phosphatidic acid phosphatase type 2/haloperoxidase" evidence="8">
    <location>
        <begin position="100"/>
        <end position="216"/>
    </location>
</feature>
<keyword evidence="4" id="KW-0378">Hydrolase</keyword>
<dbReference type="Gene3D" id="1.20.144.10">
    <property type="entry name" value="Phosphatidic acid phosphatase type 2/haloperoxidase"/>
    <property type="match status" value="1"/>
</dbReference>
<feature type="transmembrane region" description="Helical" evidence="7">
    <location>
        <begin position="201"/>
        <end position="220"/>
    </location>
</feature>
<dbReference type="PANTHER" id="PTHR14969">
    <property type="entry name" value="SPHINGOSINE-1-PHOSPHATE PHOSPHOHYDROLASE"/>
    <property type="match status" value="1"/>
</dbReference>
<feature type="transmembrane region" description="Helical" evidence="7">
    <location>
        <begin position="232"/>
        <end position="253"/>
    </location>
</feature>
<accession>A0A644WT40</accession>
<organism evidence="9">
    <name type="scientific">bioreactor metagenome</name>
    <dbReference type="NCBI Taxonomy" id="1076179"/>
    <lineage>
        <taxon>unclassified sequences</taxon>
        <taxon>metagenomes</taxon>
        <taxon>ecological metagenomes</taxon>
    </lineage>
</organism>
<protein>
    <recommendedName>
        <fullName evidence="8">Phosphatidic acid phosphatase type 2/haloperoxidase domain-containing protein</fullName>
    </recommendedName>
</protein>
<dbReference type="CDD" id="cd01610">
    <property type="entry name" value="PAP2_like"/>
    <property type="match status" value="1"/>
</dbReference>
<name>A0A644WT40_9ZZZZ</name>
<dbReference type="InterPro" id="IPR000326">
    <property type="entry name" value="PAP2/HPO"/>
</dbReference>
<dbReference type="GO" id="GO:0005886">
    <property type="term" value="C:plasma membrane"/>
    <property type="evidence" value="ECO:0007669"/>
    <property type="project" value="UniProtKB-SubCell"/>
</dbReference>
<dbReference type="Pfam" id="PF01569">
    <property type="entry name" value="PAP2"/>
    <property type="match status" value="1"/>
</dbReference>
<dbReference type="PANTHER" id="PTHR14969:SF62">
    <property type="entry name" value="DECAPRENYLPHOSPHORYL-5-PHOSPHORIBOSE PHOSPHATASE RV3807C-RELATED"/>
    <property type="match status" value="1"/>
</dbReference>
<keyword evidence="2" id="KW-1003">Cell membrane</keyword>
<dbReference type="GO" id="GO:0016787">
    <property type="term" value="F:hydrolase activity"/>
    <property type="evidence" value="ECO:0007669"/>
    <property type="project" value="UniProtKB-KW"/>
</dbReference>
<evidence type="ECO:0000259" key="8">
    <source>
        <dbReference type="SMART" id="SM00014"/>
    </source>
</evidence>
<evidence type="ECO:0000313" key="9">
    <source>
        <dbReference type="EMBL" id="MPM07096.1"/>
    </source>
</evidence>
<reference evidence="9" key="1">
    <citation type="submission" date="2019-08" db="EMBL/GenBank/DDBJ databases">
        <authorList>
            <person name="Kucharzyk K."/>
            <person name="Murdoch R.W."/>
            <person name="Higgins S."/>
            <person name="Loffler F."/>
        </authorList>
    </citation>
    <scope>NUCLEOTIDE SEQUENCE</scope>
</reference>
<keyword evidence="6 7" id="KW-0472">Membrane</keyword>
<proteinExistence type="predicted"/>
<feature type="transmembrane region" description="Helical" evidence="7">
    <location>
        <begin position="259"/>
        <end position="279"/>
    </location>
</feature>
<evidence type="ECO:0000256" key="3">
    <source>
        <dbReference type="ARBA" id="ARBA00022692"/>
    </source>
</evidence>
<comment type="caution">
    <text evidence="9">The sequence shown here is derived from an EMBL/GenBank/DDBJ whole genome shotgun (WGS) entry which is preliminary data.</text>
</comment>
<feature type="transmembrane region" description="Helical" evidence="7">
    <location>
        <begin position="21"/>
        <end position="38"/>
    </location>
</feature>
<keyword evidence="5 7" id="KW-1133">Transmembrane helix</keyword>
<feature type="transmembrane region" description="Helical" evidence="7">
    <location>
        <begin position="104"/>
        <end position="125"/>
    </location>
</feature>
<feature type="transmembrane region" description="Helical" evidence="7">
    <location>
        <begin position="171"/>
        <end position="189"/>
    </location>
</feature>
<comment type="subcellular location">
    <subcellularLocation>
        <location evidence="1">Cell membrane</location>
        <topology evidence="1">Multi-pass membrane protein</topology>
    </subcellularLocation>
</comment>
<evidence type="ECO:0000256" key="6">
    <source>
        <dbReference type="ARBA" id="ARBA00023136"/>
    </source>
</evidence>
<feature type="transmembrane region" description="Helical" evidence="7">
    <location>
        <begin position="80"/>
        <end position="97"/>
    </location>
</feature>
<evidence type="ECO:0000256" key="5">
    <source>
        <dbReference type="ARBA" id="ARBA00022989"/>
    </source>
</evidence>
<evidence type="ECO:0000256" key="4">
    <source>
        <dbReference type="ARBA" id="ARBA00022801"/>
    </source>
</evidence>
<keyword evidence="3 7" id="KW-0812">Transmembrane</keyword>
<dbReference type="EMBL" id="VSSQ01001300">
    <property type="protein sequence ID" value="MPM07096.1"/>
    <property type="molecule type" value="Genomic_DNA"/>
</dbReference>
<dbReference type="AlphaFoldDB" id="A0A644WT40"/>
<gene>
    <name evidence="9" type="ORF">SDC9_53402</name>
</gene>
<evidence type="ECO:0000256" key="7">
    <source>
        <dbReference type="SAM" id="Phobius"/>
    </source>
</evidence>
<feature type="transmembrane region" description="Helical" evidence="7">
    <location>
        <begin position="145"/>
        <end position="164"/>
    </location>
</feature>
<dbReference type="InterPro" id="IPR036938">
    <property type="entry name" value="PAP2/HPO_sf"/>
</dbReference>
<evidence type="ECO:0000256" key="2">
    <source>
        <dbReference type="ARBA" id="ARBA00022475"/>
    </source>
</evidence>
<dbReference type="SMART" id="SM00014">
    <property type="entry name" value="acidPPc"/>
    <property type="match status" value="1"/>
</dbReference>